<dbReference type="InterPro" id="IPR016032">
    <property type="entry name" value="Sig_transdc_resp-reg_C-effctor"/>
</dbReference>
<dbReference type="PROSITE" id="PS50043">
    <property type="entry name" value="HTH_LUXR_2"/>
    <property type="match status" value="1"/>
</dbReference>
<keyword evidence="2" id="KW-0238">DNA-binding</keyword>
<evidence type="ECO:0000256" key="3">
    <source>
        <dbReference type="ARBA" id="ARBA00023163"/>
    </source>
</evidence>
<dbReference type="GO" id="GO:0003677">
    <property type="term" value="F:DNA binding"/>
    <property type="evidence" value="ECO:0007669"/>
    <property type="project" value="UniProtKB-KW"/>
</dbReference>
<gene>
    <name evidence="5" type="ORF">LKD47_06650</name>
</gene>
<dbReference type="PANTHER" id="PTHR44688:SF16">
    <property type="entry name" value="DNA-BINDING TRANSCRIPTIONAL ACTIVATOR DEVR_DOSR"/>
    <property type="match status" value="1"/>
</dbReference>
<sequence>MKTLETNDWMILNSIIYKIYTTEDADIMREQFLEQMKMVLDFDSADFFLADRKESKHLIKPVTYNCDDESPMYDEMNSNRGIAYSGKSLVYRETDMISDEKRVQTEYYQKVYRPNNWHYAIQMILGRNKEFLGVVTFYRTIGKDNFQYDDIFILDMLKDHLAFRLYKDGQQKDERAEKLTITEVTEKYELTKREHTILQLLMQGKDNHTICEELSISVNTLKKHILNIYRKLGIRNRVQMFKMIKEKE</sequence>
<protein>
    <submittedName>
        <fullName evidence="5">LuxR C-terminal-related transcriptional regulator</fullName>
    </submittedName>
</protein>
<accession>A0AAW4WBV4</accession>
<evidence type="ECO:0000259" key="4">
    <source>
        <dbReference type="PROSITE" id="PS50043"/>
    </source>
</evidence>
<dbReference type="SUPFAM" id="SSF55781">
    <property type="entry name" value="GAF domain-like"/>
    <property type="match status" value="1"/>
</dbReference>
<comment type="caution">
    <text evidence="5">The sequence shown here is derived from an EMBL/GenBank/DDBJ whole genome shotgun (WGS) entry which is preliminary data.</text>
</comment>
<reference evidence="5" key="1">
    <citation type="submission" date="2021-10" db="EMBL/GenBank/DDBJ databases">
        <title>Anaerobic single-cell dispensing facilitates the cultivation of human gut bacteria.</title>
        <authorList>
            <person name="Afrizal A."/>
        </authorList>
    </citation>
    <scope>NUCLEOTIDE SEQUENCE</scope>
    <source>
        <strain evidence="5">CLA-AA-H204</strain>
    </source>
</reference>
<dbReference type="SMART" id="SM00421">
    <property type="entry name" value="HTH_LUXR"/>
    <property type="match status" value="1"/>
</dbReference>
<dbReference type="Proteomes" id="UP001198893">
    <property type="component" value="Unassembled WGS sequence"/>
</dbReference>
<dbReference type="CDD" id="cd06170">
    <property type="entry name" value="LuxR_C_like"/>
    <property type="match status" value="1"/>
</dbReference>
<evidence type="ECO:0000256" key="2">
    <source>
        <dbReference type="ARBA" id="ARBA00023125"/>
    </source>
</evidence>
<dbReference type="InterPro" id="IPR036388">
    <property type="entry name" value="WH-like_DNA-bd_sf"/>
</dbReference>
<evidence type="ECO:0000313" key="6">
    <source>
        <dbReference type="Proteomes" id="UP001198893"/>
    </source>
</evidence>
<evidence type="ECO:0000313" key="5">
    <source>
        <dbReference type="EMBL" id="MCC2241979.1"/>
    </source>
</evidence>
<dbReference type="Pfam" id="PF00196">
    <property type="entry name" value="GerE"/>
    <property type="match status" value="1"/>
</dbReference>
<dbReference type="PRINTS" id="PR00038">
    <property type="entry name" value="HTHLUXR"/>
</dbReference>
<organism evidence="5 6">
    <name type="scientific">Roseburia amylophila</name>
    <dbReference type="NCBI Taxonomy" id="2981794"/>
    <lineage>
        <taxon>Bacteria</taxon>
        <taxon>Bacillati</taxon>
        <taxon>Bacillota</taxon>
        <taxon>Clostridia</taxon>
        <taxon>Lachnospirales</taxon>
        <taxon>Lachnospiraceae</taxon>
        <taxon>Roseburia</taxon>
    </lineage>
</organism>
<dbReference type="AlphaFoldDB" id="A0AAW4WBV4"/>
<dbReference type="Gene3D" id="3.30.450.40">
    <property type="match status" value="1"/>
</dbReference>
<feature type="domain" description="HTH luxR-type" evidence="4">
    <location>
        <begin position="183"/>
        <end position="248"/>
    </location>
</feature>
<keyword evidence="1" id="KW-0805">Transcription regulation</keyword>
<evidence type="ECO:0000256" key="1">
    <source>
        <dbReference type="ARBA" id="ARBA00023015"/>
    </source>
</evidence>
<dbReference type="InterPro" id="IPR029016">
    <property type="entry name" value="GAF-like_dom_sf"/>
</dbReference>
<dbReference type="PANTHER" id="PTHR44688">
    <property type="entry name" value="DNA-BINDING TRANSCRIPTIONAL ACTIVATOR DEVR_DOSR"/>
    <property type="match status" value="1"/>
</dbReference>
<dbReference type="EMBL" id="JAJEQW010000005">
    <property type="protein sequence ID" value="MCC2241979.1"/>
    <property type="molecule type" value="Genomic_DNA"/>
</dbReference>
<dbReference type="Gene3D" id="1.10.10.10">
    <property type="entry name" value="Winged helix-like DNA-binding domain superfamily/Winged helix DNA-binding domain"/>
    <property type="match status" value="1"/>
</dbReference>
<dbReference type="SUPFAM" id="SSF46894">
    <property type="entry name" value="C-terminal effector domain of the bipartite response regulators"/>
    <property type="match status" value="1"/>
</dbReference>
<dbReference type="InterPro" id="IPR000792">
    <property type="entry name" value="Tscrpt_reg_LuxR_C"/>
</dbReference>
<proteinExistence type="predicted"/>
<dbReference type="RefSeq" id="WP_227709993.1">
    <property type="nucleotide sequence ID" value="NZ_JAJEQW010000005.1"/>
</dbReference>
<keyword evidence="3" id="KW-0804">Transcription</keyword>
<name>A0AAW4WBV4_9FIRM</name>
<dbReference type="GO" id="GO:0006355">
    <property type="term" value="P:regulation of DNA-templated transcription"/>
    <property type="evidence" value="ECO:0007669"/>
    <property type="project" value="InterPro"/>
</dbReference>